<dbReference type="PANTHER" id="PTHR30273">
    <property type="entry name" value="PERIPLASMIC SIGNAL SENSOR AND SIGMA FACTOR ACTIVATOR FECR-RELATED"/>
    <property type="match status" value="1"/>
</dbReference>
<evidence type="ECO:0000259" key="2">
    <source>
        <dbReference type="Pfam" id="PF16344"/>
    </source>
</evidence>
<dbReference type="Gene3D" id="3.55.50.30">
    <property type="match status" value="1"/>
</dbReference>
<dbReference type="InterPro" id="IPR012373">
    <property type="entry name" value="Ferrdict_sens_TM"/>
</dbReference>
<dbReference type="PIRSF" id="PIRSF018266">
    <property type="entry name" value="FecR"/>
    <property type="match status" value="1"/>
</dbReference>
<dbReference type="Gene3D" id="2.60.120.1440">
    <property type="match status" value="1"/>
</dbReference>
<proteinExistence type="predicted"/>
<comment type="caution">
    <text evidence="3">The sequence shown here is derived from an EMBL/GenBank/DDBJ whole genome shotgun (WGS) entry which is preliminary data.</text>
</comment>
<organism evidence="3 4">
    <name type="scientific">Chitinophaga silvatica</name>
    <dbReference type="NCBI Taxonomy" id="2282649"/>
    <lineage>
        <taxon>Bacteria</taxon>
        <taxon>Pseudomonadati</taxon>
        <taxon>Bacteroidota</taxon>
        <taxon>Chitinophagia</taxon>
        <taxon>Chitinophagales</taxon>
        <taxon>Chitinophagaceae</taxon>
        <taxon>Chitinophaga</taxon>
    </lineage>
</organism>
<dbReference type="RefSeq" id="WP_116976162.1">
    <property type="nucleotide sequence ID" value="NZ_QPMM01000006.1"/>
</dbReference>
<sequence length="320" mass="35704">MTPSFPDNAMQDEALYTLLCKYLLQEADTTERAWVEEWKALDSGNLVLLQSLERLLKVVTAPSVEDTANTQGAWAQLFDKIDDTPVKRLPRFGWWKVAASVLVILGASWWMIAHFSAQVYKGPEMATLEDGSKVQLTPSAKLTVGRDFNGRHRIVKLTGAATFEVNGDPQNPFVIEVGKSEVKVLGTKFTVDYQPANAALKVHVSAGKVMVIDHKQQDSVILTDGMLLQQDNNKPEFRIAANISDLNKKALSFNNTTLEEVLRTLTEVYDIKVEVSNTDLLHLPVHANFTSETPDEVLKYLALTLGATCEKVNERQYKLK</sequence>
<evidence type="ECO:0000313" key="3">
    <source>
        <dbReference type="EMBL" id="RFS22769.1"/>
    </source>
</evidence>
<reference evidence="3 4" key="1">
    <citation type="submission" date="2018-07" db="EMBL/GenBank/DDBJ databases">
        <title>Chitinophaga K2CV101002-2 sp. nov., isolated from a monsoon evergreen broad-leaved forest soil.</title>
        <authorList>
            <person name="Lv Y."/>
        </authorList>
    </citation>
    <scope>NUCLEOTIDE SEQUENCE [LARGE SCALE GENOMIC DNA]</scope>
    <source>
        <strain evidence="3 4">GDMCC 1.1288</strain>
    </source>
</reference>
<name>A0A3E1YAM4_9BACT</name>
<gene>
    <name evidence="3" type="ORF">DVR12_13335</name>
</gene>
<evidence type="ECO:0000313" key="4">
    <source>
        <dbReference type="Proteomes" id="UP000260644"/>
    </source>
</evidence>
<dbReference type="EMBL" id="QPMM01000006">
    <property type="protein sequence ID" value="RFS22769.1"/>
    <property type="molecule type" value="Genomic_DNA"/>
</dbReference>
<keyword evidence="4" id="KW-1185">Reference proteome</keyword>
<dbReference type="Proteomes" id="UP000260644">
    <property type="component" value="Unassembled WGS sequence"/>
</dbReference>
<protein>
    <submittedName>
        <fullName evidence="3">DUF4974 domain-containing protein</fullName>
    </submittedName>
</protein>
<dbReference type="InterPro" id="IPR006860">
    <property type="entry name" value="FecR"/>
</dbReference>
<feature type="domain" description="Protein FecR C-terminal" evidence="2">
    <location>
        <begin position="251"/>
        <end position="316"/>
    </location>
</feature>
<dbReference type="Pfam" id="PF16344">
    <property type="entry name" value="FecR_C"/>
    <property type="match status" value="1"/>
</dbReference>
<feature type="domain" description="FecR protein" evidence="1">
    <location>
        <begin position="127"/>
        <end position="209"/>
    </location>
</feature>
<accession>A0A3E1YAM4</accession>
<dbReference type="Pfam" id="PF04773">
    <property type="entry name" value="FecR"/>
    <property type="match status" value="1"/>
</dbReference>
<dbReference type="OrthoDB" id="641176at2"/>
<dbReference type="InterPro" id="IPR032508">
    <property type="entry name" value="FecR_C"/>
</dbReference>
<dbReference type="GO" id="GO:0016989">
    <property type="term" value="F:sigma factor antagonist activity"/>
    <property type="evidence" value="ECO:0007669"/>
    <property type="project" value="TreeGrafter"/>
</dbReference>
<evidence type="ECO:0000259" key="1">
    <source>
        <dbReference type="Pfam" id="PF04773"/>
    </source>
</evidence>
<dbReference type="PANTHER" id="PTHR30273:SF2">
    <property type="entry name" value="PROTEIN FECR"/>
    <property type="match status" value="1"/>
</dbReference>
<dbReference type="AlphaFoldDB" id="A0A3E1YAM4"/>